<evidence type="ECO:0000256" key="10">
    <source>
        <dbReference type="ARBA" id="ARBA00023139"/>
    </source>
</evidence>
<keyword evidence="5" id="KW-0945">Host-virus interaction</keyword>
<dbReference type="InterPro" id="IPR018154">
    <property type="entry name" value="TLV/ENV_coat_polyprotein"/>
</dbReference>
<evidence type="ECO:0000256" key="13">
    <source>
        <dbReference type="ARBA" id="ARBA00023288"/>
    </source>
</evidence>
<keyword evidence="6 14" id="KW-0812">Transmembrane</keyword>
<evidence type="ECO:0000256" key="9">
    <source>
        <dbReference type="ARBA" id="ARBA00023136"/>
    </source>
</evidence>
<keyword evidence="10" id="KW-0564">Palmitate</keyword>
<evidence type="ECO:0000256" key="6">
    <source>
        <dbReference type="ARBA" id="ARBA00022692"/>
    </source>
</evidence>
<evidence type="ECO:0000256" key="11">
    <source>
        <dbReference type="ARBA" id="ARBA00023157"/>
    </source>
</evidence>
<evidence type="ECO:0000256" key="5">
    <source>
        <dbReference type="ARBA" id="ARBA00022581"/>
    </source>
</evidence>
<keyword evidence="8 14" id="KW-1133">Transmembrane helix</keyword>
<dbReference type="SUPFAM" id="SSF58069">
    <property type="entry name" value="Virus ectodomain"/>
    <property type="match status" value="1"/>
</dbReference>
<feature type="non-terminal residue" evidence="15">
    <location>
        <position position="1"/>
    </location>
</feature>
<evidence type="ECO:0000256" key="14">
    <source>
        <dbReference type="SAM" id="Phobius"/>
    </source>
</evidence>
<evidence type="ECO:0000256" key="2">
    <source>
        <dbReference type="ARBA" id="ARBA00004531"/>
    </source>
</evidence>
<reference evidence="15 16" key="1">
    <citation type="submission" date="2019-09" db="EMBL/GenBank/DDBJ databases">
        <title>Bird 10,000 Genomes (B10K) Project - Family phase.</title>
        <authorList>
            <person name="Zhang G."/>
        </authorList>
    </citation>
    <scope>NUCLEOTIDE SEQUENCE [LARGE SCALE GENOMIC DNA]</scope>
    <source>
        <strain evidence="15">B10K-DU-029-51</strain>
    </source>
</reference>
<sequence>FYHSEDFVYDAQIALEHHLSKREPFTALTVATLMIMGGVGVGTGMASLMQQSKEFSALRVAVDEDLARIEQSITADLARIEQSITALGQSIRSLSKVVLQNRRALDLVLSQQGGTCVALNEECCVYTDHTSMARVTMAKLQEGLEKQKKEREAQASWFKSWFNCSPWLPTLTSTLMGPIVMITLALLFGPCILNRLMSFVKSWLDKVNILLVENK</sequence>
<dbReference type="EMBL" id="VZTX01031213">
    <property type="protein sequence ID" value="NXU20375.1"/>
    <property type="molecule type" value="Genomic_DNA"/>
</dbReference>
<evidence type="ECO:0000313" key="15">
    <source>
        <dbReference type="EMBL" id="NXU20375.1"/>
    </source>
</evidence>
<evidence type="ECO:0000256" key="3">
    <source>
        <dbReference type="ARBA" id="ARBA00004563"/>
    </source>
</evidence>
<gene>
    <name evidence="15" type="primary">Env1_3</name>
    <name evidence="15" type="ORF">PARPUN_R15027</name>
</gene>
<feature type="transmembrane region" description="Helical" evidence="14">
    <location>
        <begin position="25"/>
        <end position="49"/>
    </location>
</feature>
<keyword evidence="16" id="KW-1185">Reference proteome</keyword>
<dbReference type="PANTHER" id="PTHR10424">
    <property type="entry name" value="VIRAL ENVELOPE PROTEIN"/>
    <property type="match status" value="1"/>
</dbReference>
<evidence type="ECO:0000313" key="16">
    <source>
        <dbReference type="Proteomes" id="UP000570592"/>
    </source>
</evidence>
<accession>A0A7L3ISQ6</accession>
<comment type="subcellular location">
    <subcellularLocation>
        <location evidence="1">Host cell membrane</location>
        <topology evidence="1">Single-pass type I membrane protein</topology>
    </subcellularLocation>
    <subcellularLocation>
        <location evidence="2">Host endomembrane system</location>
        <topology evidence="2">Peripheral membrane protein</topology>
    </subcellularLocation>
    <subcellularLocation>
        <location evidence="3">Virion membrane</location>
        <topology evidence="3">Single-pass type I membrane protein</topology>
    </subcellularLocation>
</comment>
<dbReference type="PANTHER" id="PTHR10424:SF81">
    <property type="entry name" value="ERVV2 PROTEIN"/>
    <property type="match status" value="1"/>
</dbReference>
<comment type="caution">
    <text evidence="15">The sequence shown here is derived from an EMBL/GenBank/DDBJ whole genome shotgun (WGS) entry which is preliminary data.</text>
</comment>
<dbReference type="Pfam" id="PF00429">
    <property type="entry name" value="TLV_coat"/>
    <property type="match status" value="1"/>
</dbReference>
<keyword evidence="11" id="KW-1015">Disulfide bond</keyword>
<evidence type="ECO:0000256" key="1">
    <source>
        <dbReference type="ARBA" id="ARBA00004402"/>
    </source>
</evidence>
<dbReference type="AlphaFoldDB" id="A0A7L3ISQ6"/>
<protein>
    <submittedName>
        <fullName evidence="15">ENV1 protein</fullName>
    </submittedName>
</protein>
<keyword evidence="7" id="KW-1043">Host membrane</keyword>
<keyword evidence="13" id="KW-0449">Lipoprotein</keyword>
<keyword evidence="12" id="KW-0325">Glycoprotein</keyword>
<keyword evidence="9 14" id="KW-0472">Membrane</keyword>
<evidence type="ECO:0000256" key="7">
    <source>
        <dbReference type="ARBA" id="ARBA00022870"/>
    </source>
</evidence>
<dbReference type="Gene3D" id="1.10.287.210">
    <property type="match status" value="1"/>
</dbReference>
<keyword evidence="4" id="KW-1032">Host cell membrane</keyword>
<organism evidence="15 16">
    <name type="scientific">Pardalotus punctatus</name>
    <name type="common">spotted pardalote</name>
    <dbReference type="NCBI Taxonomy" id="254575"/>
    <lineage>
        <taxon>Eukaryota</taxon>
        <taxon>Metazoa</taxon>
        <taxon>Chordata</taxon>
        <taxon>Craniata</taxon>
        <taxon>Vertebrata</taxon>
        <taxon>Euteleostomi</taxon>
        <taxon>Archelosauria</taxon>
        <taxon>Archosauria</taxon>
        <taxon>Dinosauria</taxon>
        <taxon>Saurischia</taxon>
        <taxon>Theropoda</taxon>
        <taxon>Coelurosauria</taxon>
        <taxon>Aves</taxon>
        <taxon>Neognathae</taxon>
        <taxon>Neoaves</taxon>
        <taxon>Telluraves</taxon>
        <taxon>Australaves</taxon>
        <taxon>Passeriformes</taxon>
        <taxon>Meliphagoidea</taxon>
        <taxon>Pardalotidae</taxon>
        <taxon>Pardalotus</taxon>
    </lineage>
</organism>
<name>A0A7L3ISQ6_9PASS</name>
<evidence type="ECO:0000256" key="4">
    <source>
        <dbReference type="ARBA" id="ARBA00022511"/>
    </source>
</evidence>
<evidence type="ECO:0000256" key="12">
    <source>
        <dbReference type="ARBA" id="ARBA00023180"/>
    </source>
</evidence>
<feature type="non-terminal residue" evidence="15">
    <location>
        <position position="215"/>
    </location>
</feature>
<feature type="transmembrane region" description="Helical" evidence="14">
    <location>
        <begin position="175"/>
        <end position="193"/>
    </location>
</feature>
<proteinExistence type="predicted"/>
<dbReference type="Proteomes" id="UP000570592">
    <property type="component" value="Unassembled WGS sequence"/>
</dbReference>
<evidence type="ECO:0000256" key="8">
    <source>
        <dbReference type="ARBA" id="ARBA00022989"/>
    </source>
</evidence>